<evidence type="ECO:0000313" key="1">
    <source>
        <dbReference type="EMBL" id="KHG16545.1"/>
    </source>
</evidence>
<sequence>MMSSSKTNYMVHHYCG</sequence>
<protein>
    <submittedName>
        <fullName evidence="1">Uncharacterized protein</fullName>
    </submittedName>
</protein>
<name>A0A0B0NUK7_GOSAR</name>
<organism evidence="1 2">
    <name type="scientific">Gossypium arboreum</name>
    <name type="common">Tree cotton</name>
    <name type="synonym">Gossypium nanking</name>
    <dbReference type="NCBI Taxonomy" id="29729"/>
    <lineage>
        <taxon>Eukaryota</taxon>
        <taxon>Viridiplantae</taxon>
        <taxon>Streptophyta</taxon>
        <taxon>Embryophyta</taxon>
        <taxon>Tracheophyta</taxon>
        <taxon>Spermatophyta</taxon>
        <taxon>Magnoliopsida</taxon>
        <taxon>eudicotyledons</taxon>
        <taxon>Gunneridae</taxon>
        <taxon>Pentapetalae</taxon>
        <taxon>rosids</taxon>
        <taxon>malvids</taxon>
        <taxon>Malvales</taxon>
        <taxon>Malvaceae</taxon>
        <taxon>Malvoideae</taxon>
        <taxon>Gossypium</taxon>
    </lineage>
</organism>
<proteinExistence type="predicted"/>
<gene>
    <name evidence="1" type="ORF">F383_23719</name>
</gene>
<dbReference type="AlphaFoldDB" id="A0A0B0NUK7"/>
<dbReference type="EMBL" id="KN406412">
    <property type="protein sequence ID" value="KHG16545.1"/>
    <property type="molecule type" value="Genomic_DNA"/>
</dbReference>
<accession>A0A0B0NUK7</accession>
<dbReference type="Proteomes" id="UP000032142">
    <property type="component" value="Unassembled WGS sequence"/>
</dbReference>
<evidence type="ECO:0000313" key="2">
    <source>
        <dbReference type="Proteomes" id="UP000032142"/>
    </source>
</evidence>
<keyword evidence="2" id="KW-1185">Reference proteome</keyword>
<reference evidence="2" key="1">
    <citation type="submission" date="2014-09" db="EMBL/GenBank/DDBJ databases">
        <authorList>
            <person name="Mudge J."/>
            <person name="Ramaraj T."/>
            <person name="Lindquist I.E."/>
            <person name="Bharti A.K."/>
            <person name="Sundararajan A."/>
            <person name="Cameron C.T."/>
            <person name="Woodward J.E."/>
            <person name="May G.D."/>
            <person name="Brubaker C."/>
            <person name="Broadhvest J."/>
            <person name="Wilkins T.A."/>
        </authorList>
    </citation>
    <scope>NUCLEOTIDE SEQUENCE</scope>
    <source>
        <strain evidence="2">cv. AKA8401</strain>
    </source>
</reference>